<dbReference type="Gene3D" id="3.40.50.300">
    <property type="entry name" value="P-loop containing nucleotide triphosphate hydrolases"/>
    <property type="match status" value="2"/>
</dbReference>
<dbReference type="InterPro" id="IPR027417">
    <property type="entry name" value="P-loop_NTPase"/>
</dbReference>
<gene>
    <name evidence="5" type="ORF">SAMN05216576_107216</name>
</gene>
<dbReference type="AlphaFoldDB" id="A0A1G6Q486"/>
<dbReference type="SUPFAM" id="SSF52540">
    <property type="entry name" value="P-loop containing nucleoside triphosphate hydrolases"/>
    <property type="match status" value="1"/>
</dbReference>
<dbReference type="Proteomes" id="UP000199467">
    <property type="component" value="Unassembled WGS sequence"/>
</dbReference>
<evidence type="ECO:0000256" key="4">
    <source>
        <dbReference type="ARBA" id="ARBA00038058"/>
    </source>
</evidence>
<proteinExistence type="inferred from homology"/>
<keyword evidence="1" id="KW-0547">Nucleotide-binding</keyword>
<accession>A0A1G6Q486</accession>
<keyword evidence="2" id="KW-0378">Hydrolase</keyword>
<dbReference type="InterPro" id="IPR045028">
    <property type="entry name" value="DinG/Rad3-like"/>
</dbReference>
<name>A0A1G6Q486_9GAMM</name>
<dbReference type="RefSeq" id="WP_090336801.1">
    <property type="nucleotide sequence ID" value="NZ_FMZQ01000007.1"/>
</dbReference>
<evidence type="ECO:0000256" key="1">
    <source>
        <dbReference type="ARBA" id="ARBA00022741"/>
    </source>
</evidence>
<evidence type="ECO:0000313" key="5">
    <source>
        <dbReference type="EMBL" id="SDC86447.1"/>
    </source>
</evidence>
<protein>
    <submittedName>
        <fullName evidence="5">ATP-dependent DNA helicase DinG</fullName>
    </submittedName>
</protein>
<keyword evidence="3" id="KW-0067">ATP-binding</keyword>
<dbReference type="InterPro" id="IPR014013">
    <property type="entry name" value="Helic_SF1/SF2_ATP-bd_DinG/Rad3"/>
</dbReference>
<dbReference type="GO" id="GO:0003676">
    <property type="term" value="F:nucleic acid binding"/>
    <property type="evidence" value="ECO:0007669"/>
    <property type="project" value="InterPro"/>
</dbReference>
<evidence type="ECO:0000256" key="3">
    <source>
        <dbReference type="ARBA" id="ARBA00022840"/>
    </source>
</evidence>
<dbReference type="PANTHER" id="PTHR11472">
    <property type="entry name" value="DNA REPAIR DEAD HELICASE RAD3/XP-D SUBFAMILY MEMBER"/>
    <property type="match status" value="1"/>
</dbReference>
<dbReference type="Pfam" id="PF13307">
    <property type="entry name" value="Helicase_C_2"/>
    <property type="match status" value="1"/>
</dbReference>
<keyword evidence="6" id="KW-1185">Reference proteome</keyword>
<dbReference type="GO" id="GO:0006139">
    <property type="term" value="P:nucleobase-containing compound metabolic process"/>
    <property type="evidence" value="ECO:0007669"/>
    <property type="project" value="InterPro"/>
</dbReference>
<sequence>MSDLEKKLLKVVDDILGPDGKLVWSREAYHYNPKQHAYAQTVVRGFCRYREADNAAAVNLLQAATGTGKSLGYLVPAFAYSALTGERVLVSTFTRALQQQIIQNDAPKARDWIRQVTGTVVTFARRVGRQNYLSESACREYLDRLTESQESAPDAIEFVSKMLAWIEQKTQSLPTLEDYLFEVGEDGSVLPAGIERASLCLNASAPAEELESYSQGLTETFNADVLIVNHALMMLDVSRWASIIDGGERKATILICDEADRLADAAESVLSAEVSVHRLSKLTSEIADAYALPGLQQSVSSLYNAVMEIDAGESKLAVLPVEVTQRINGVLKALRPHVEHFCEMLESSQAELDAKPKAVLAEFCDSYNDLARVAKADQQDGNLSIISWSPVRHYPSLRVGRPEPARIITRLLAPRDWDEGEVEGVAPPRSYLRAALFTSATLATPGRTLPMAFDAFAQTIGVIRHCQAGMNYPIHNVTADLYRVFDAPEGFGHMSFVLPEPSAPLPTNVAREDDDTAMRSNPEWLDYAASMIRAAASSGGRTLVLTLSHGDSSELERRLNGLVGLIVARKGDSMGEIKQQYLRTERAVLISPNAWEGIDLPGNVQSLVITRIPFGSLSGFRLSLMEVNLRHRGFSDAGIDKIKFDSLNAQARQRFSQGLGRGIRRRDDRVRVWIADGRFPYPAEFASSLDEVLMTPRERVLKSFEHCIPARFEDNFKASRLFLKTGDLYTPELV</sequence>
<organism evidence="5 6">
    <name type="scientific">Ectopseudomonas chengduensis</name>
    <dbReference type="NCBI Taxonomy" id="489632"/>
    <lineage>
        <taxon>Bacteria</taxon>
        <taxon>Pseudomonadati</taxon>
        <taxon>Pseudomonadota</taxon>
        <taxon>Gammaproteobacteria</taxon>
        <taxon>Pseudomonadales</taxon>
        <taxon>Pseudomonadaceae</taxon>
        <taxon>Ectopseudomonas</taxon>
    </lineage>
</organism>
<dbReference type="PANTHER" id="PTHR11472:SF34">
    <property type="entry name" value="REGULATOR OF TELOMERE ELONGATION HELICASE 1"/>
    <property type="match status" value="1"/>
</dbReference>
<evidence type="ECO:0000256" key="2">
    <source>
        <dbReference type="ARBA" id="ARBA00022801"/>
    </source>
</evidence>
<dbReference type="InterPro" id="IPR006555">
    <property type="entry name" value="ATP-dep_Helicase_C"/>
</dbReference>
<dbReference type="PROSITE" id="PS51193">
    <property type="entry name" value="HELICASE_ATP_BIND_2"/>
    <property type="match status" value="1"/>
</dbReference>
<dbReference type="EMBL" id="FMZQ01000007">
    <property type="protein sequence ID" value="SDC86447.1"/>
    <property type="molecule type" value="Genomic_DNA"/>
</dbReference>
<dbReference type="GO" id="GO:0003678">
    <property type="term" value="F:DNA helicase activity"/>
    <property type="evidence" value="ECO:0007669"/>
    <property type="project" value="TreeGrafter"/>
</dbReference>
<evidence type="ECO:0000313" key="6">
    <source>
        <dbReference type="Proteomes" id="UP000199467"/>
    </source>
</evidence>
<comment type="similarity">
    <text evidence="4">Belongs to the helicase family. DinG subfamily.</text>
</comment>
<dbReference type="SMART" id="SM00491">
    <property type="entry name" value="HELICc2"/>
    <property type="match status" value="1"/>
</dbReference>
<reference evidence="6" key="1">
    <citation type="submission" date="2016-10" db="EMBL/GenBank/DDBJ databases">
        <authorList>
            <person name="Varghese N."/>
            <person name="Submissions S."/>
        </authorList>
    </citation>
    <scope>NUCLEOTIDE SEQUENCE [LARGE SCALE GENOMIC DNA]</scope>
    <source>
        <strain evidence="6">DSM 26382</strain>
    </source>
</reference>
<keyword evidence="5" id="KW-0347">Helicase</keyword>
<dbReference type="GO" id="GO:0016818">
    <property type="term" value="F:hydrolase activity, acting on acid anhydrides, in phosphorus-containing anhydrides"/>
    <property type="evidence" value="ECO:0007669"/>
    <property type="project" value="InterPro"/>
</dbReference>
<dbReference type="GO" id="GO:0005524">
    <property type="term" value="F:ATP binding"/>
    <property type="evidence" value="ECO:0007669"/>
    <property type="project" value="UniProtKB-KW"/>
</dbReference>